<dbReference type="Gene3D" id="2.130.10.10">
    <property type="entry name" value="YVTN repeat-like/Quinoprotein amine dehydrogenase"/>
    <property type="match status" value="1"/>
</dbReference>
<dbReference type="EMBL" id="OMOQ01000001">
    <property type="protein sequence ID" value="SPH16897.1"/>
    <property type="molecule type" value="Genomic_DNA"/>
</dbReference>
<keyword evidence="1" id="KW-0378">Hydrolase</keyword>
<protein>
    <submittedName>
        <fullName evidence="1">Serralysin C</fullName>
        <ecNumber evidence="1">3.4.24.40</ecNumber>
    </submittedName>
</protein>
<dbReference type="InterPro" id="IPR001343">
    <property type="entry name" value="Hemolysn_Ca-bd"/>
</dbReference>
<reference evidence="1 2" key="1">
    <citation type="submission" date="2018-03" db="EMBL/GenBank/DDBJ databases">
        <authorList>
            <person name="Keele B.F."/>
        </authorList>
    </citation>
    <scope>NUCLEOTIDE SEQUENCE [LARGE SCALE GENOMIC DNA]</scope>
    <source>
        <strain evidence="1 2">CECT 8626</strain>
    </source>
</reference>
<proteinExistence type="predicted"/>
<accession>A0A2R8B2U0</accession>
<dbReference type="SUPFAM" id="SSF101908">
    <property type="entry name" value="Putative isomerase YbhE"/>
    <property type="match status" value="1"/>
</dbReference>
<evidence type="ECO:0000313" key="1">
    <source>
        <dbReference type="EMBL" id="SPH16897.1"/>
    </source>
</evidence>
<gene>
    <name evidence="1" type="primary">prtC</name>
    <name evidence="1" type="ORF">DEA8626_00411</name>
</gene>
<keyword evidence="2" id="KW-1185">Reference proteome</keyword>
<dbReference type="GO" id="GO:0016787">
    <property type="term" value="F:hydrolase activity"/>
    <property type="evidence" value="ECO:0007669"/>
    <property type="project" value="UniProtKB-KW"/>
</dbReference>
<dbReference type="EC" id="3.4.24.40" evidence="1"/>
<dbReference type="InterPro" id="IPR015943">
    <property type="entry name" value="WD40/YVTN_repeat-like_dom_sf"/>
</dbReference>
<dbReference type="Gene3D" id="2.150.10.10">
    <property type="entry name" value="Serralysin-like metalloprotease, C-terminal"/>
    <property type="match status" value="1"/>
</dbReference>
<dbReference type="Pfam" id="PF00353">
    <property type="entry name" value="HemolysinCabind"/>
    <property type="match status" value="1"/>
</dbReference>
<dbReference type="GO" id="GO:0005509">
    <property type="term" value="F:calcium ion binding"/>
    <property type="evidence" value="ECO:0007669"/>
    <property type="project" value="InterPro"/>
</dbReference>
<sequence>MATITLRAIHDGGGFTHSSGISDLQVAFVQGQFVLYAASRADGGLSAFTLGAGRAATLLSEVNSSPATGTYGVTDIEITDIGGVPVVAAAGRYDDEFAYRLIGANGSFGTVATISPIPQSTAAFASIEILKFGSQTYMIAGRDNAQGLAVFSMTSGYGLSQAFTLSDSTAATLANVSDLVTFNTGSAHFVFAASSIEHGVTSMSINSSGALSVVDAIDGMKDYGIYQATQLATAEAGDGDFLLVGASGSGNISVFEIGATGDLSLRDMVWDSLQTRYRNVTALEAFDYNGRAFVLAGGSDGGMTLFELGPNGRLYFIANVVDTYTTTLASVSAIEVAIVGGDIQVFVASAIEPGITQFSIDLGAIGNMVTPSGPSNGAVGSPGDDFLVGSDARNTLWGMNGNDRIVDGGGIDTLYGGLGAETFVFVKDGVYDRVMDYQAGIDRIDLSGFDMVYSIAGLDIDSTVYGARVSIGSDAILLVSLDGQPLTAADFDAASFIF</sequence>
<dbReference type="SUPFAM" id="SSF51120">
    <property type="entry name" value="beta-Roll"/>
    <property type="match status" value="1"/>
</dbReference>
<dbReference type="RefSeq" id="WP_108851388.1">
    <property type="nucleotide sequence ID" value="NZ_OMOQ01000001.1"/>
</dbReference>
<evidence type="ECO:0000313" key="2">
    <source>
        <dbReference type="Proteomes" id="UP000244924"/>
    </source>
</evidence>
<dbReference type="InterPro" id="IPR011049">
    <property type="entry name" value="Serralysin-like_metalloprot_C"/>
</dbReference>
<dbReference type="AlphaFoldDB" id="A0A2R8B2U0"/>
<dbReference type="OrthoDB" id="9342475at2"/>
<dbReference type="Proteomes" id="UP000244924">
    <property type="component" value="Unassembled WGS sequence"/>
</dbReference>
<organism evidence="1 2">
    <name type="scientific">Albidovulum aquaemixtae</name>
    <dbReference type="NCBI Taxonomy" id="1542388"/>
    <lineage>
        <taxon>Bacteria</taxon>
        <taxon>Pseudomonadati</taxon>
        <taxon>Pseudomonadota</taxon>
        <taxon>Alphaproteobacteria</taxon>
        <taxon>Rhodobacterales</taxon>
        <taxon>Paracoccaceae</taxon>
        <taxon>Albidovulum</taxon>
    </lineage>
</organism>
<name>A0A2R8B2U0_9RHOB</name>